<comment type="caution">
    <text evidence="2">The sequence shown here is derived from an EMBL/GenBank/DDBJ whole genome shotgun (WGS) entry which is preliminary data.</text>
</comment>
<evidence type="ECO:0000313" key="2">
    <source>
        <dbReference type="EMBL" id="KAH0958257.1"/>
    </source>
</evidence>
<gene>
    <name evidence="2" type="ORF">HRG_10558</name>
</gene>
<organism evidence="2 3">
    <name type="scientific">Hirsutella rhossiliensis</name>
    <dbReference type="NCBI Taxonomy" id="111463"/>
    <lineage>
        <taxon>Eukaryota</taxon>
        <taxon>Fungi</taxon>
        <taxon>Dikarya</taxon>
        <taxon>Ascomycota</taxon>
        <taxon>Pezizomycotina</taxon>
        <taxon>Sordariomycetes</taxon>
        <taxon>Hypocreomycetidae</taxon>
        <taxon>Hypocreales</taxon>
        <taxon>Ophiocordycipitaceae</taxon>
        <taxon>Hirsutella</taxon>
    </lineage>
</organism>
<dbReference type="RefSeq" id="XP_044715771.1">
    <property type="nucleotide sequence ID" value="XM_044869029.1"/>
</dbReference>
<protein>
    <submittedName>
        <fullName evidence="2">Uncharacterized protein</fullName>
    </submittedName>
</protein>
<feature type="compositionally biased region" description="Basic and acidic residues" evidence="1">
    <location>
        <begin position="68"/>
        <end position="80"/>
    </location>
</feature>
<reference evidence="2" key="1">
    <citation type="submission" date="2021-09" db="EMBL/GenBank/DDBJ databases">
        <title>A high-quality genome of the endoparasitic fungus Hirsutella rhossiliensis with a comparison of Hirsutella genomes reveals transposable elements contributing to genome size variation.</title>
        <authorList>
            <person name="Lin R."/>
            <person name="Jiao Y."/>
            <person name="Sun X."/>
            <person name="Ling J."/>
            <person name="Xie B."/>
            <person name="Cheng X."/>
        </authorList>
    </citation>
    <scope>NUCLEOTIDE SEQUENCE</scope>
    <source>
        <strain evidence="2">HR02</strain>
    </source>
</reference>
<keyword evidence="3" id="KW-1185">Reference proteome</keyword>
<dbReference type="AlphaFoldDB" id="A0A9P8MS80"/>
<dbReference type="EMBL" id="JAIZPD010000016">
    <property type="protein sequence ID" value="KAH0958257.1"/>
    <property type="molecule type" value="Genomic_DNA"/>
</dbReference>
<evidence type="ECO:0000256" key="1">
    <source>
        <dbReference type="SAM" id="MobiDB-lite"/>
    </source>
</evidence>
<dbReference type="GeneID" id="68359687"/>
<name>A0A9P8MS80_9HYPO</name>
<evidence type="ECO:0000313" key="3">
    <source>
        <dbReference type="Proteomes" id="UP000824596"/>
    </source>
</evidence>
<feature type="region of interest" description="Disordered" evidence="1">
    <location>
        <begin position="48"/>
        <end position="104"/>
    </location>
</feature>
<proteinExistence type="predicted"/>
<dbReference type="Proteomes" id="UP000824596">
    <property type="component" value="Unassembled WGS sequence"/>
</dbReference>
<accession>A0A9P8MS80</accession>
<sequence length="171" mass="18917">MSFNPSEGWINNNDAIIEGPHRSDRQACQTPCDLGGGVDEDEALLGLGTAQLFGGDPKPSPRRRRRRQREEATPTKDTISHKAASVGKTKPLPAAGTREAENFDDADPTGGLKWLFYATRPGKRFSWYADRVNQIRYVVHDATKYAEVLRQALECKARGEKLLVYCGLEAG</sequence>